<accession>A0ABR1J6A8</accession>
<keyword evidence="2" id="KW-1185">Reference proteome</keyword>
<comment type="caution">
    <text evidence="1">The sequence shown here is derived from an EMBL/GenBank/DDBJ whole genome shotgun (WGS) entry which is preliminary data.</text>
</comment>
<reference evidence="1 2" key="1">
    <citation type="submission" date="2024-01" db="EMBL/GenBank/DDBJ databases">
        <title>A draft genome for the cacao thread blight pathogen Marasmiellus scandens.</title>
        <authorList>
            <person name="Baruah I.K."/>
            <person name="Leung J."/>
            <person name="Bukari Y."/>
            <person name="Amoako-Attah I."/>
            <person name="Meinhardt L.W."/>
            <person name="Bailey B.A."/>
            <person name="Cohen S.P."/>
        </authorList>
    </citation>
    <scope>NUCLEOTIDE SEQUENCE [LARGE SCALE GENOMIC DNA]</scope>
    <source>
        <strain evidence="1 2">GH-19</strain>
    </source>
</reference>
<sequence>MDRREALDILGDAGDHITHATCGDVAHYATTPDDDGTTMTIAWGQNTANNIWRYMDFGD</sequence>
<dbReference type="EMBL" id="JBANRG010000037">
    <property type="protein sequence ID" value="KAK7448891.1"/>
    <property type="molecule type" value="Genomic_DNA"/>
</dbReference>
<gene>
    <name evidence="1" type="ORF">VKT23_013623</name>
</gene>
<evidence type="ECO:0000313" key="1">
    <source>
        <dbReference type="EMBL" id="KAK7448891.1"/>
    </source>
</evidence>
<organism evidence="1 2">
    <name type="scientific">Marasmiellus scandens</name>
    <dbReference type="NCBI Taxonomy" id="2682957"/>
    <lineage>
        <taxon>Eukaryota</taxon>
        <taxon>Fungi</taxon>
        <taxon>Dikarya</taxon>
        <taxon>Basidiomycota</taxon>
        <taxon>Agaricomycotina</taxon>
        <taxon>Agaricomycetes</taxon>
        <taxon>Agaricomycetidae</taxon>
        <taxon>Agaricales</taxon>
        <taxon>Marasmiineae</taxon>
        <taxon>Omphalotaceae</taxon>
        <taxon>Marasmiellus</taxon>
    </lineage>
</organism>
<name>A0ABR1J6A8_9AGAR</name>
<protein>
    <submittedName>
        <fullName evidence="1">Uncharacterized protein</fullName>
    </submittedName>
</protein>
<evidence type="ECO:0000313" key="2">
    <source>
        <dbReference type="Proteomes" id="UP001498398"/>
    </source>
</evidence>
<proteinExistence type="predicted"/>
<dbReference type="Proteomes" id="UP001498398">
    <property type="component" value="Unassembled WGS sequence"/>
</dbReference>